<dbReference type="Proteomes" id="UP000053328">
    <property type="component" value="Unassembled WGS sequence"/>
</dbReference>
<reference evidence="2 3" key="1">
    <citation type="submission" date="2015-01" db="EMBL/GenBank/DDBJ databases">
        <title>The Genome Sequence of Exophiala spinifera CBS89968.</title>
        <authorList>
            <consortium name="The Broad Institute Genomics Platform"/>
            <person name="Cuomo C."/>
            <person name="de Hoog S."/>
            <person name="Gorbushina A."/>
            <person name="Stielow B."/>
            <person name="Teixiera M."/>
            <person name="Abouelleil A."/>
            <person name="Chapman S.B."/>
            <person name="Priest M."/>
            <person name="Young S.K."/>
            <person name="Wortman J."/>
            <person name="Nusbaum C."/>
            <person name="Birren B."/>
        </authorList>
    </citation>
    <scope>NUCLEOTIDE SEQUENCE [LARGE SCALE GENOMIC DNA]</scope>
    <source>
        <strain evidence="2 3">CBS 89968</strain>
    </source>
</reference>
<gene>
    <name evidence="2" type="ORF">PV08_04488</name>
</gene>
<dbReference type="PROSITE" id="PS50181">
    <property type="entry name" value="FBOX"/>
    <property type="match status" value="1"/>
</dbReference>
<sequence>MRPLFSLPAELYNQIVRDLDYQDVLAFRLTCRSAIGVVPFTRLKVLHRTTKQKLLEDEKVELDSREARYEIMEQWALAFPHAGRNWKSHDTTANIHMNRIMRASYLNCYACLQSLPLECFTRTQTMGKRSLGHRDCGRRFCKACGVKRGIWEKGTSIRDGKRVWIVCGGCSALREADPNYKRDGNLFKANRYFRPGQTLFATACRVPVQLDVCGAGP</sequence>
<keyword evidence="3" id="KW-1185">Reference proteome</keyword>
<dbReference type="EMBL" id="KN847494">
    <property type="protein sequence ID" value="KIW17297.1"/>
    <property type="molecule type" value="Genomic_DNA"/>
</dbReference>
<evidence type="ECO:0000259" key="1">
    <source>
        <dbReference type="PROSITE" id="PS50181"/>
    </source>
</evidence>
<protein>
    <recommendedName>
        <fullName evidence="1">F-box domain-containing protein</fullName>
    </recommendedName>
</protein>
<dbReference type="AlphaFoldDB" id="A0A0D1ZX80"/>
<dbReference type="OrthoDB" id="539358at2759"/>
<feature type="domain" description="F-box" evidence="1">
    <location>
        <begin position="1"/>
        <end position="32"/>
    </location>
</feature>
<name>A0A0D1ZX80_9EURO</name>
<evidence type="ECO:0000313" key="3">
    <source>
        <dbReference type="Proteomes" id="UP000053328"/>
    </source>
</evidence>
<dbReference type="RefSeq" id="XP_016237513.1">
    <property type="nucleotide sequence ID" value="XM_016378836.1"/>
</dbReference>
<dbReference type="GeneID" id="27331571"/>
<organism evidence="2 3">
    <name type="scientific">Exophiala spinifera</name>
    <dbReference type="NCBI Taxonomy" id="91928"/>
    <lineage>
        <taxon>Eukaryota</taxon>
        <taxon>Fungi</taxon>
        <taxon>Dikarya</taxon>
        <taxon>Ascomycota</taxon>
        <taxon>Pezizomycotina</taxon>
        <taxon>Eurotiomycetes</taxon>
        <taxon>Chaetothyriomycetidae</taxon>
        <taxon>Chaetothyriales</taxon>
        <taxon>Herpotrichiellaceae</taxon>
        <taxon>Exophiala</taxon>
    </lineage>
</organism>
<accession>A0A0D1ZX80</accession>
<evidence type="ECO:0000313" key="2">
    <source>
        <dbReference type="EMBL" id="KIW17297.1"/>
    </source>
</evidence>
<proteinExistence type="predicted"/>
<dbReference type="VEuPathDB" id="FungiDB:PV08_04488"/>
<dbReference type="HOGENOM" id="CLU_082773_0_0_1"/>
<dbReference type="InterPro" id="IPR001810">
    <property type="entry name" value="F-box_dom"/>
</dbReference>
<dbReference type="Pfam" id="PF00646">
    <property type="entry name" value="F-box"/>
    <property type="match status" value="1"/>
</dbReference>